<evidence type="ECO:0000313" key="3">
    <source>
        <dbReference type="Proteomes" id="UP001219525"/>
    </source>
</evidence>
<proteinExistence type="predicted"/>
<evidence type="ECO:0000313" key="2">
    <source>
        <dbReference type="EMBL" id="KAJ7195890.1"/>
    </source>
</evidence>
<organism evidence="2 3">
    <name type="scientific">Mycena pura</name>
    <dbReference type="NCBI Taxonomy" id="153505"/>
    <lineage>
        <taxon>Eukaryota</taxon>
        <taxon>Fungi</taxon>
        <taxon>Dikarya</taxon>
        <taxon>Basidiomycota</taxon>
        <taxon>Agaricomycotina</taxon>
        <taxon>Agaricomycetes</taxon>
        <taxon>Agaricomycetidae</taxon>
        <taxon>Agaricales</taxon>
        <taxon>Marasmiineae</taxon>
        <taxon>Mycenaceae</taxon>
        <taxon>Mycena</taxon>
    </lineage>
</organism>
<gene>
    <name evidence="2" type="ORF">GGX14DRAFT_403622</name>
</gene>
<keyword evidence="3" id="KW-1185">Reference proteome</keyword>
<reference evidence="2" key="1">
    <citation type="submission" date="2023-03" db="EMBL/GenBank/DDBJ databases">
        <title>Massive genome expansion in bonnet fungi (Mycena s.s.) driven by repeated elements and novel gene families across ecological guilds.</title>
        <authorList>
            <consortium name="Lawrence Berkeley National Laboratory"/>
            <person name="Harder C.B."/>
            <person name="Miyauchi S."/>
            <person name="Viragh M."/>
            <person name="Kuo A."/>
            <person name="Thoen E."/>
            <person name="Andreopoulos B."/>
            <person name="Lu D."/>
            <person name="Skrede I."/>
            <person name="Drula E."/>
            <person name="Henrissat B."/>
            <person name="Morin E."/>
            <person name="Kohler A."/>
            <person name="Barry K."/>
            <person name="LaButti K."/>
            <person name="Morin E."/>
            <person name="Salamov A."/>
            <person name="Lipzen A."/>
            <person name="Mereny Z."/>
            <person name="Hegedus B."/>
            <person name="Baldrian P."/>
            <person name="Stursova M."/>
            <person name="Weitz H."/>
            <person name="Taylor A."/>
            <person name="Grigoriev I.V."/>
            <person name="Nagy L.G."/>
            <person name="Martin F."/>
            <person name="Kauserud H."/>
        </authorList>
    </citation>
    <scope>NUCLEOTIDE SEQUENCE</scope>
    <source>
        <strain evidence="2">9144</strain>
    </source>
</reference>
<feature type="compositionally biased region" description="Acidic residues" evidence="1">
    <location>
        <begin position="20"/>
        <end position="33"/>
    </location>
</feature>
<protein>
    <submittedName>
        <fullName evidence="2">Uncharacterized protein</fullName>
    </submittedName>
</protein>
<sequence>MTRVVKNWSDNADDHYGGNDFDDGDDGGDDGGDDDGHGGDDEGDDEDGDAVGSRNSDGDDAQCLREDDEEDMQGPPSRIKSVKRKHTKQSNSGRKRRKRINPDSLDHFCPRKWLITGLIAPDFEDSHAITFSSSVFAAHCHQFCGLWTPYRATADSVCSLDVQLSISASLPFDIVLGCDWYSFCRDSIPDACFYLSSGLLDFRLPPPGTLSRSLPSSAPSTATPLSYGCPSMPFSTILFRVLVPTMKLMHQGPNEQLLALSLVISPALPKSQTVFNIILGGDHKQMPTEQLSHVAAALCISISGKRNLRLKLPASIRKILTTLQICLMLRTSILSPPHLLPIFSNKVYHIYIERLRILDKGYAQAWIPSILPSPSAPSTP</sequence>
<comment type="caution">
    <text evidence="2">The sequence shown here is derived from an EMBL/GenBank/DDBJ whole genome shotgun (WGS) entry which is preliminary data.</text>
</comment>
<accession>A0AAD6UZC5</accession>
<dbReference type="AlphaFoldDB" id="A0AAD6UZC5"/>
<dbReference type="Proteomes" id="UP001219525">
    <property type="component" value="Unassembled WGS sequence"/>
</dbReference>
<dbReference type="EMBL" id="JARJCW010000087">
    <property type="protein sequence ID" value="KAJ7195890.1"/>
    <property type="molecule type" value="Genomic_DNA"/>
</dbReference>
<name>A0AAD6UZC5_9AGAR</name>
<feature type="compositionally biased region" description="Basic residues" evidence="1">
    <location>
        <begin position="80"/>
        <end position="99"/>
    </location>
</feature>
<evidence type="ECO:0000256" key="1">
    <source>
        <dbReference type="SAM" id="MobiDB-lite"/>
    </source>
</evidence>
<feature type="region of interest" description="Disordered" evidence="1">
    <location>
        <begin position="1"/>
        <end position="103"/>
    </location>
</feature>